<dbReference type="EMBL" id="UINC01082938">
    <property type="protein sequence ID" value="SVC28157.1"/>
    <property type="molecule type" value="Genomic_DNA"/>
</dbReference>
<proteinExistence type="predicted"/>
<accession>A0A382KZJ2</accession>
<sequence length="96" mass="10990">MPKRITVTIEVPDDFESFDDLEQFVQLTGQQVKRKLCGQLGFEMARRAPTGCCPKCESPNMVGHGSTTRTMKTIFGDIELPHPRQRCKECRHTFFV</sequence>
<dbReference type="AlphaFoldDB" id="A0A382KZJ2"/>
<organism evidence="1">
    <name type="scientific">marine metagenome</name>
    <dbReference type="NCBI Taxonomy" id="408172"/>
    <lineage>
        <taxon>unclassified sequences</taxon>
        <taxon>metagenomes</taxon>
        <taxon>ecological metagenomes</taxon>
    </lineage>
</organism>
<name>A0A382KZJ2_9ZZZZ</name>
<reference evidence="1" key="1">
    <citation type="submission" date="2018-05" db="EMBL/GenBank/DDBJ databases">
        <authorList>
            <person name="Lanie J.A."/>
            <person name="Ng W.-L."/>
            <person name="Kazmierczak K.M."/>
            <person name="Andrzejewski T.M."/>
            <person name="Davidsen T.M."/>
            <person name="Wayne K.J."/>
            <person name="Tettelin H."/>
            <person name="Glass J.I."/>
            <person name="Rusch D."/>
            <person name="Podicherti R."/>
            <person name="Tsui H.-C.T."/>
            <person name="Winkler M.E."/>
        </authorList>
    </citation>
    <scope>NUCLEOTIDE SEQUENCE</scope>
</reference>
<protein>
    <submittedName>
        <fullName evidence="1">Uncharacterized protein</fullName>
    </submittedName>
</protein>
<gene>
    <name evidence="1" type="ORF">METZ01_LOCUS281011</name>
</gene>
<evidence type="ECO:0000313" key="1">
    <source>
        <dbReference type="EMBL" id="SVC28157.1"/>
    </source>
</evidence>